<sequence length="63" mass="6866">MNVTAELAFDLAWDYVEHLHDVGVLTTSDLDALATELAQKTGATITVLKAANRLDKSRHISDV</sequence>
<evidence type="ECO:0000313" key="2">
    <source>
        <dbReference type="Proteomes" id="UP000269542"/>
    </source>
</evidence>
<name>A0A448PFW8_9ACTO</name>
<evidence type="ECO:0000313" key="1">
    <source>
        <dbReference type="EMBL" id="VEI13837.1"/>
    </source>
</evidence>
<proteinExistence type="predicted"/>
<dbReference type="KEGG" id="tbw:NCTC13354_01560"/>
<gene>
    <name evidence="1" type="ORF">NCTC13354_01560</name>
</gene>
<dbReference type="RefSeq" id="WP_126416898.1">
    <property type="nucleotide sequence ID" value="NZ_LR134476.1"/>
</dbReference>
<protein>
    <submittedName>
        <fullName evidence="1">Uncharacterized protein</fullName>
    </submittedName>
</protein>
<reference evidence="1 2" key="1">
    <citation type="submission" date="2018-12" db="EMBL/GenBank/DDBJ databases">
        <authorList>
            <consortium name="Pathogen Informatics"/>
        </authorList>
    </citation>
    <scope>NUCLEOTIDE SEQUENCE [LARGE SCALE GENOMIC DNA]</scope>
    <source>
        <strain evidence="1 2">NCTC13354</strain>
    </source>
</reference>
<dbReference type="EMBL" id="LR134476">
    <property type="protein sequence ID" value="VEI13837.1"/>
    <property type="molecule type" value="Genomic_DNA"/>
</dbReference>
<organism evidence="1 2">
    <name type="scientific">Trueperella bialowiezensis</name>
    <dbReference type="NCBI Taxonomy" id="312285"/>
    <lineage>
        <taxon>Bacteria</taxon>
        <taxon>Bacillati</taxon>
        <taxon>Actinomycetota</taxon>
        <taxon>Actinomycetes</taxon>
        <taxon>Actinomycetales</taxon>
        <taxon>Actinomycetaceae</taxon>
        <taxon>Trueperella</taxon>
    </lineage>
</organism>
<dbReference type="AlphaFoldDB" id="A0A448PFW8"/>
<keyword evidence="2" id="KW-1185">Reference proteome</keyword>
<dbReference type="Proteomes" id="UP000269542">
    <property type="component" value="Chromosome"/>
</dbReference>
<accession>A0A448PFW8</accession>